<comment type="subcellular location">
    <subcellularLocation>
        <location evidence="1">Membrane</location>
    </subcellularLocation>
</comment>
<proteinExistence type="inferred from homology"/>
<protein>
    <submittedName>
        <fullName evidence="7">Flotillin</fullName>
    </submittedName>
</protein>
<evidence type="ECO:0000256" key="4">
    <source>
        <dbReference type="SAM" id="Coils"/>
    </source>
</evidence>
<feature type="coiled-coil region" evidence="4">
    <location>
        <begin position="265"/>
        <end position="301"/>
    </location>
</feature>
<dbReference type="Pfam" id="PF01145">
    <property type="entry name" value="Band_7"/>
    <property type="match status" value="1"/>
</dbReference>
<reference evidence="8" key="1">
    <citation type="submission" date="2016-10" db="EMBL/GenBank/DDBJ databases">
        <authorList>
            <person name="Varghese N."/>
            <person name="Submissions S."/>
        </authorList>
    </citation>
    <scope>NUCLEOTIDE SEQUENCE [LARGE SCALE GENOMIC DNA]</scope>
    <source>
        <strain evidence="8">DSM 3669</strain>
    </source>
</reference>
<dbReference type="InterPro" id="IPR031905">
    <property type="entry name" value="Flotillin_C"/>
</dbReference>
<name>A0A1I6E9M2_9FIRM</name>
<evidence type="ECO:0000256" key="2">
    <source>
        <dbReference type="ARBA" id="ARBA00007161"/>
    </source>
</evidence>
<dbReference type="Proteomes" id="UP000199584">
    <property type="component" value="Unassembled WGS sequence"/>
</dbReference>
<dbReference type="EMBL" id="FOYM01000031">
    <property type="protein sequence ID" value="SFR14347.1"/>
    <property type="molecule type" value="Genomic_DNA"/>
</dbReference>
<gene>
    <name evidence="7" type="ORF">SAMN05660706_1313</name>
</gene>
<dbReference type="SMART" id="SM00244">
    <property type="entry name" value="PHB"/>
    <property type="match status" value="1"/>
</dbReference>
<feature type="transmembrane region" description="Helical" evidence="5">
    <location>
        <begin position="6"/>
        <end position="25"/>
    </location>
</feature>
<dbReference type="GO" id="GO:0002020">
    <property type="term" value="F:protease binding"/>
    <property type="evidence" value="ECO:0007669"/>
    <property type="project" value="TreeGrafter"/>
</dbReference>
<dbReference type="CDD" id="cd03399">
    <property type="entry name" value="SPFH_flotillin"/>
    <property type="match status" value="1"/>
</dbReference>
<comment type="similarity">
    <text evidence="2">Belongs to the band 7/mec-2 family. Flotillin subfamily.</text>
</comment>
<evidence type="ECO:0000256" key="1">
    <source>
        <dbReference type="ARBA" id="ARBA00004370"/>
    </source>
</evidence>
<accession>A0A1I6E9M2</accession>
<dbReference type="InterPro" id="IPR027705">
    <property type="entry name" value="Flotillin_fam"/>
</dbReference>
<dbReference type="InterPro" id="IPR001107">
    <property type="entry name" value="Band_7"/>
</dbReference>
<dbReference type="OrthoDB" id="9786220at2"/>
<dbReference type="Gene3D" id="3.30.479.30">
    <property type="entry name" value="Band 7 domain"/>
    <property type="match status" value="1"/>
</dbReference>
<dbReference type="PANTHER" id="PTHR13806">
    <property type="entry name" value="FLOTILLIN-RELATED"/>
    <property type="match status" value="1"/>
</dbReference>
<dbReference type="STRING" id="39060.SAMN05660706_1313"/>
<dbReference type="GO" id="GO:0072659">
    <property type="term" value="P:protein localization to plasma membrane"/>
    <property type="evidence" value="ECO:0007669"/>
    <property type="project" value="TreeGrafter"/>
</dbReference>
<organism evidence="7 8">
    <name type="scientific">Desulfoscipio geothermicus DSM 3669</name>
    <dbReference type="NCBI Taxonomy" id="1121426"/>
    <lineage>
        <taxon>Bacteria</taxon>
        <taxon>Bacillati</taxon>
        <taxon>Bacillota</taxon>
        <taxon>Clostridia</taxon>
        <taxon>Eubacteriales</taxon>
        <taxon>Desulfallaceae</taxon>
        <taxon>Desulfoscipio</taxon>
    </lineage>
</organism>
<dbReference type="AlphaFoldDB" id="A0A1I6E9M2"/>
<keyword evidence="8" id="KW-1185">Reference proteome</keyword>
<keyword evidence="5" id="KW-1133">Transmembrane helix</keyword>
<dbReference type="GO" id="GO:0005886">
    <property type="term" value="C:plasma membrane"/>
    <property type="evidence" value="ECO:0007669"/>
    <property type="project" value="TreeGrafter"/>
</dbReference>
<evidence type="ECO:0000313" key="8">
    <source>
        <dbReference type="Proteomes" id="UP000199584"/>
    </source>
</evidence>
<dbReference type="SUPFAM" id="SSF117892">
    <property type="entry name" value="Band 7/SPFH domain"/>
    <property type="match status" value="1"/>
</dbReference>
<keyword evidence="4" id="KW-0175">Coiled coil</keyword>
<evidence type="ECO:0000256" key="3">
    <source>
        <dbReference type="ARBA" id="ARBA00023136"/>
    </source>
</evidence>
<feature type="domain" description="Band 7" evidence="6">
    <location>
        <begin position="23"/>
        <end position="191"/>
    </location>
</feature>
<keyword evidence="3 5" id="KW-0472">Membrane</keyword>
<evidence type="ECO:0000256" key="5">
    <source>
        <dbReference type="SAM" id="Phobius"/>
    </source>
</evidence>
<evidence type="ECO:0000259" key="6">
    <source>
        <dbReference type="SMART" id="SM00244"/>
    </source>
</evidence>
<keyword evidence="5" id="KW-0812">Transmembrane</keyword>
<sequence>MGTLYVAAIIVVVLILLSLSVVTMWKKVSQDKALVVTGLKKRVISGGGGFVIPLLERADRISLENMKINVETRGALTEQGVDIKADGVAVIKVKSDKESILSALEQFNTGKETDTIGVIKDTAKDVLEGKLREIISKLTVEEIYKDREKFASQVQEVAAVDLAEMGLEIKAFTIRDIADDNGYLEALGKKRIAEVKRDADIAEAEALKETQIRTAEANRLGEEARLLAETQIAEASKEKELKVHQYRQEQETKKAGADLAYDIEANKVQQNVEQEKMQVEIVRKKKEIELAEQEALRREKELHATIRMQADAEKYSQEKQAEAIKFKDIQDAQARAESVKLLGEANAQARRAEGDAEVEVIRKKGEAEAEILLKRAEAFKQYNDAAMAQMIIDKLPEIARSIAEPLAKVEKIVIVDSGNGQGQGAAKVSGYITDIMATLPETVKGLTGYDLMDFFKKSTNEKLPAGADSQLIESNAVEKEAVSQI</sequence>
<dbReference type="Pfam" id="PF15975">
    <property type="entry name" value="Flot"/>
    <property type="match status" value="1"/>
</dbReference>
<evidence type="ECO:0000313" key="7">
    <source>
        <dbReference type="EMBL" id="SFR14347.1"/>
    </source>
</evidence>
<dbReference type="InterPro" id="IPR036013">
    <property type="entry name" value="Band_7/SPFH_dom_sf"/>
</dbReference>
<dbReference type="PANTHER" id="PTHR13806:SF46">
    <property type="entry name" value="FLOTILLIN-1-RELATED"/>
    <property type="match status" value="1"/>
</dbReference>